<dbReference type="EMBL" id="JACHHY010000004">
    <property type="protein sequence ID" value="MBB5017658.1"/>
    <property type="molecule type" value="Genomic_DNA"/>
</dbReference>
<feature type="domain" description="GGDEF" evidence="3">
    <location>
        <begin position="181"/>
        <end position="312"/>
    </location>
</feature>
<dbReference type="SMART" id="SM00267">
    <property type="entry name" value="GGDEF"/>
    <property type="match status" value="1"/>
</dbReference>
<dbReference type="InterPro" id="IPR050469">
    <property type="entry name" value="Diguanylate_Cyclase"/>
</dbReference>
<dbReference type="AlphaFoldDB" id="A0A840MG77"/>
<dbReference type="FunFam" id="3.30.70.270:FF:000001">
    <property type="entry name" value="Diguanylate cyclase domain protein"/>
    <property type="match status" value="1"/>
</dbReference>
<dbReference type="GO" id="GO:1902201">
    <property type="term" value="P:negative regulation of bacterial-type flagellum-dependent cell motility"/>
    <property type="evidence" value="ECO:0007669"/>
    <property type="project" value="TreeGrafter"/>
</dbReference>
<comment type="caution">
    <text evidence="4">The sequence shown here is derived from an EMBL/GenBank/DDBJ whole genome shotgun (WGS) entry which is preliminary data.</text>
</comment>
<accession>A0A840MG77</accession>
<dbReference type="GO" id="GO:0005886">
    <property type="term" value="C:plasma membrane"/>
    <property type="evidence" value="ECO:0007669"/>
    <property type="project" value="TreeGrafter"/>
</dbReference>
<dbReference type="Gene3D" id="3.30.450.20">
    <property type="entry name" value="PAS domain"/>
    <property type="match status" value="1"/>
</dbReference>
<dbReference type="InterPro" id="IPR000160">
    <property type="entry name" value="GGDEF_dom"/>
</dbReference>
<dbReference type="Proteomes" id="UP000575898">
    <property type="component" value="Unassembled WGS sequence"/>
</dbReference>
<dbReference type="GO" id="GO:0052621">
    <property type="term" value="F:diguanylate cyclase activity"/>
    <property type="evidence" value="ECO:0007669"/>
    <property type="project" value="UniProtKB-EC"/>
</dbReference>
<dbReference type="InterPro" id="IPR043128">
    <property type="entry name" value="Rev_trsase/Diguanyl_cyclase"/>
</dbReference>
<evidence type="ECO:0000259" key="3">
    <source>
        <dbReference type="PROSITE" id="PS50887"/>
    </source>
</evidence>
<dbReference type="InterPro" id="IPR000014">
    <property type="entry name" value="PAS"/>
</dbReference>
<evidence type="ECO:0000313" key="4">
    <source>
        <dbReference type="EMBL" id="MBB5017658.1"/>
    </source>
</evidence>
<dbReference type="Gene3D" id="3.30.70.270">
    <property type="match status" value="1"/>
</dbReference>
<dbReference type="EC" id="2.7.7.65" evidence="1"/>
<dbReference type="PANTHER" id="PTHR45138:SF9">
    <property type="entry name" value="DIGUANYLATE CYCLASE DGCM-RELATED"/>
    <property type="match status" value="1"/>
</dbReference>
<proteinExistence type="predicted"/>
<dbReference type="Pfam" id="PF00989">
    <property type="entry name" value="PAS"/>
    <property type="match status" value="1"/>
</dbReference>
<dbReference type="InterPro" id="IPR029787">
    <property type="entry name" value="Nucleotide_cyclase"/>
</dbReference>
<dbReference type="SUPFAM" id="SSF55785">
    <property type="entry name" value="PYP-like sensor domain (PAS domain)"/>
    <property type="match status" value="1"/>
</dbReference>
<dbReference type="InterPro" id="IPR035965">
    <property type="entry name" value="PAS-like_dom_sf"/>
</dbReference>
<dbReference type="CDD" id="cd01949">
    <property type="entry name" value="GGDEF"/>
    <property type="match status" value="1"/>
</dbReference>
<dbReference type="SMART" id="SM00091">
    <property type="entry name" value="PAS"/>
    <property type="match status" value="1"/>
</dbReference>
<organism evidence="4 5">
    <name type="scientific">Chitinivorax tropicus</name>
    <dbReference type="NCBI Taxonomy" id="714531"/>
    <lineage>
        <taxon>Bacteria</taxon>
        <taxon>Pseudomonadati</taxon>
        <taxon>Pseudomonadota</taxon>
        <taxon>Betaproteobacteria</taxon>
        <taxon>Chitinivorax</taxon>
    </lineage>
</organism>
<evidence type="ECO:0000256" key="1">
    <source>
        <dbReference type="ARBA" id="ARBA00012528"/>
    </source>
</evidence>
<gene>
    <name evidence="4" type="ORF">HNQ59_000927</name>
</gene>
<dbReference type="GO" id="GO:0043709">
    <property type="term" value="P:cell adhesion involved in single-species biofilm formation"/>
    <property type="evidence" value="ECO:0007669"/>
    <property type="project" value="TreeGrafter"/>
</dbReference>
<dbReference type="SUPFAM" id="SSF55073">
    <property type="entry name" value="Nucleotide cyclase"/>
    <property type="match status" value="1"/>
</dbReference>
<dbReference type="InterPro" id="IPR013767">
    <property type="entry name" value="PAS_fold"/>
</dbReference>
<dbReference type="GO" id="GO:0006355">
    <property type="term" value="P:regulation of DNA-templated transcription"/>
    <property type="evidence" value="ECO:0007669"/>
    <property type="project" value="InterPro"/>
</dbReference>
<protein>
    <recommendedName>
        <fullName evidence="1">diguanylate cyclase</fullName>
        <ecNumber evidence="1">2.7.7.65</ecNumber>
    </recommendedName>
</protein>
<dbReference type="PANTHER" id="PTHR45138">
    <property type="entry name" value="REGULATORY COMPONENTS OF SENSORY TRANSDUCTION SYSTEM"/>
    <property type="match status" value="1"/>
</dbReference>
<dbReference type="NCBIfam" id="TIGR00254">
    <property type="entry name" value="GGDEF"/>
    <property type="match status" value="1"/>
</dbReference>
<evidence type="ECO:0000313" key="5">
    <source>
        <dbReference type="Proteomes" id="UP000575898"/>
    </source>
</evidence>
<reference evidence="4 5" key="1">
    <citation type="submission" date="2020-08" db="EMBL/GenBank/DDBJ databases">
        <title>Genomic Encyclopedia of Type Strains, Phase IV (KMG-IV): sequencing the most valuable type-strain genomes for metagenomic binning, comparative biology and taxonomic classification.</title>
        <authorList>
            <person name="Goeker M."/>
        </authorList>
    </citation>
    <scope>NUCLEOTIDE SEQUENCE [LARGE SCALE GENOMIC DNA]</scope>
    <source>
        <strain evidence="4 5">DSM 27165</strain>
    </source>
</reference>
<dbReference type="RefSeq" id="WP_184035792.1">
    <property type="nucleotide sequence ID" value="NZ_JACHHY010000004.1"/>
</dbReference>
<sequence>MPGQLLELNPPIVEHIEVGIFVVNSAFEVQLWNQFMVRHSGKTAEEVLSHNLFDLFPELPQKWLEKKLRSVFLLKHFSFVSWEQRPYLFKFPHNRPITGGVDFMQQSCTFMPLRGEQGQIENICALLYDMTDVAIYQRQLQQALHQLEETNNRDALTGVFNRRYTMQRLLNEAERAQRYHSPLSVLMFDLDHFKQINDTLGHLAGDEVLRVCSRHVVQLLRESDILGRFGGEEFLIILPQTDLDGVKLLGDRLRHAIEQLDVLIEDKTIQITASFGGACLMEGMQDIEDLIQVADLALYQSKHAGRNRVTVC</sequence>
<dbReference type="Pfam" id="PF00990">
    <property type="entry name" value="GGDEF"/>
    <property type="match status" value="1"/>
</dbReference>
<evidence type="ECO:0000256" key="2">
    <source>
        <dbReference type="ARBA" id="ARBA00034247"/>
    </source>
</evidence>
<keyword evidence="5" id="KW-1185">Reference proteome</keyword>
<comment type="catalytic activity">
    <reaction evidence="2">
        <text>2 GTP = 3',3'-c-di-GMP + 2 diphosphate</text>
        <dbReference type="Rhea" id="RHEA:24898"/>
        <dbReference type="ChEBI" id="CHEBI:33019"/>
        <dbReference type="ChEBI" id="CHEBI:37565"/>
        <dbReference type="ChEBI" id="CHEBI:58805"/>
        <dbReference type="EC" id="2.7.7.65"/>
    </reaction>
</comment>
<name>A0A840MG77_9PROT</name>
<dbReference type="PROSITE" id="PS50887">
    <property type="entry name" value="GGDEF"/>
    <property type="match status" value="1"/>
</dbReference>